<evidence type="ECO:0000256" key="5">
    <source>
        <dbReference type="ARBA" id="ARBA00022679"/>
    </source>
</evidence>
<dbReference type="GO" id="GO:0008982">
    <property type="term" value="F:protein-N(PI)-phosphohistidine-sugar phosphotransferase activity"/>
    <property type="evidence" value="ECO:0007669"/>
    <property type="project" value="InterPro"/>
</dbReference>
<evidence type="ECO:0000259" key="12">
    <source>
        <dbReference type="PROSITE" id="PS51094"/>
    </source>
</evidence>
<comment type="subcellular location">
    <subcellularLocation>
        <location evidence="1">Cytoplasm</location>
    </subcellularLocation>
</comment>
<evidence type="ECO:0000259" key="14">
    <source>
        <dbReference type="PROSITE" id="PS51372"/>
    </source>
</evidence>
<keyword evidence="5 15" id="KW-0808">Transferase</keyword>
<dbReference type="PROSITE" id="PS51094">
    <property type="entry name" value="PTS_EIIA_TYPE_2"/>
    <property type="match status" value="1"/>
</dbReference>
<dbReference type="InterPro" id="IPR013011">
    <property type="entry name" value="PTS_EIIB_2"/>
</dbReference>
<dbReference type="CDD" id="cd00211">
    <property type="entry name" value="PTS_IIA_fru"/>
    <property type="match status" value="1"/>
</dbReference>
<evidence type="ECO:0000256" key="2">
    <source>
        <dbReference type="ARBA" id="ARBA00022448"/>
    </source>
</evidence>
<dbReference type="PANTHER" id="PTHR36203">
    <property type="entry name" value="ASCORBATE-SPECIFIC PTS SYSTEM EIIA COMPONENT"/>
    <property type="match status" value="1"/>
</dbReference>
<dbReference type="InterPro" id="IPR036634">
    <property type="entry name" value="PRD_sf"/>
</dbReference>
<gene>
    <name evidence="15" type="primary">ulaC</name>
    <name evidence="15" type="ORF">NCTC10815_01677</name>
</gene>
<keyword evidence="11" id="KW-0175">Coiled coil</keyword>
<dbReference type="GO" id="GO:0005737">
    <property type="term" value="C:cytoplasm"/>
    <property type="evidence" value="ECO:0007669"/>
    <property type="project" value="UniProtKB-SubCell"/>
</dbReference>
<evidence type="ECO:0000256" key="11">
    <source>
        <dbReference type="SAM" id="Coils"/>
    </source>
</evidence>
<dbReference type="PANTHER" id="PTHR36203:SF1">
    <property type="entry name" value="ASCORBATE-SPECIFIC PTS SYSTEM EIIA COMPONENT"/>
    <property type="match status" value="1"/>
</dbReference>
<dbReference type="GO" id="GO:0009401">
    <property type="term" value="P:phosphoenolpyruvate-dependent sugar phosphotransferase system"/>
    <property type="evidence" value="ECO:0007669"/>
    <property type="project" value="UniProtKB-KW"/>
</dbReference>
<keyword evidence="6" id="KW-0598">Phosphotransferase system</keyword>
<dbReference type="GO" id="GO:0016301">
    <property type="term" value="F:kinase activity"/>
    <property type="evidence" value="ECO:0007669"/>
    <property type="project" value="UniProtKB-KW"/>
</dbReference>
<name>A0A378MFP6_LISGR</name>
<evidence type="ECO:0000256" key="6">
    <source>
        <dbReference type="ARBA" id="ARBA00022683"/>
    </source>
</evidence>
<evidence type="ECO:0000256" key="10">
    <source>
        <dbReference type="ARBA" id="ARBA00042072"/>
    </source>
</evidence>
<dbReference type="SUPFAM" id="SSF63520">
    <property type="entry name" value="PTS-regulatory domain, PRD"/>
    <property type="match status" value="1"/>
</dbReference>
<proteinExistence type="predicted"/>
<evidence type="ECO:0000259" key="13">
    <source>
        <dbReference type="PROSITE" id="PS51099"/>
    </source>
</evidence>
<dbReference type="SUPFAM" id="SSF52794">
    <property type="entry name" value="PTS system IIB component-like"/>
    <property type="match status" value="1"/>
</dbReference>
<evidence type="ECO:0000313" key="15">
    <source>
        <dbReference type="EMBL" id="STY44336.1"/>
    </source>
</evidence>
<dbReference type="PROSITE" id="PS00372">
    <property type="entry name" value="PTS_EIIA_TYPE_2_HIS"/>
    <property type="match status" value="1"/>
</dbReference>
<dbReference type="EMBL" id="UGPG01000001">
    <property type="protein sequence ID" value="STY44336.1"/>
    <property type="molecule type" value="Genomic_DNA"/>
</dbReference>
<dbReference type="Gene3D" id="3.40.50.2300">
    <property type="match status" value="1"/>
</dbReference>
<keyword evidence="4" id="KW-0597">Phosphoprotein</keyword>
<dbReference type="InterPro" id="IPR011608">
    <property type="entry name" value="PRD"/>
</dbReference>
<dbReference type="PROSITE" id="PS51099">
    <property type="entry name" value="PTS_EIIB_TYPE_2"/>
    <property type="match status" value="1"/>
</dbReference>
<evidence type="ECO:0000256" key="7">
    <source>
        <dbReference type="ARBA" id="ARBA00022777"/>
    </source>
</evidence>
<dbReference type="InterPro" id="IPR002178">
    <property type="entry name" value="PTS_EIIA_type-2_dom"/>
</dbReference>
<dbReference type="PROSITE" id="PS51372">
    <property type="entry name" value="PRD_2"/>
    <property type="match status" value="1"/>
</dbReference>
<sequence length="683" mass="78937">MSRYKMSRIIPLDDARKMTLQEGMEKTGLTEAQLKQYLQTFQRYFPRESLWINEQTFSLPKLAKQHFPDFLFQPQEEAAYFDEKERIMLIYLLTFSRYKELSVFHYQSFLNVSKNTILSDIKNLRRELAAYEVKLEYGRKEGFFLSGDEWTIRRLGFHWINKLVETTAGTWQLSKWIHAHDFNRYTTIRTQIETAMDNKAINMIPGRLEGFYGYMCLIIERMAESPLSIEQEHYLGRVMSTHIHQIAEDLLASTGLAESICQKEAAFITILLLTLTQGQIEEPAFDFLLHCASQMIQELERRSAIQFEDYRKLLLDVFNHLVPAYFRIYYDLEIEQPFLTTIERDYPEISAITEAALSPLEKLVGKPISKGEKAYFTLLFGAAIKNQQEKEKTEQLHALIVCPNGISTSMIMEAELKRLFPTIIFHTHYALSEMERVSLDSYDLIFSSVAFDSAKPLFLIRPIMEQTEKNHLVKKVQEQFLIPGVLLVTPEEVLQSILPYLQLKEGVTSEKLLKILSRKMMRTMNKKEDRRPMLTELLTKPFIQFEQDELDWEAAIHKAAEPLETEYINADYVEAMIQKVKDYGAFINIGKGIALPHARPEDGVKKLGMSMLKVAKPVLLLDDPGHPISIFICLAAVDNESHLRALASLTKLLSDKASLEKLLAAKDANEIIQIMKEKEGEEK</sequence>
<evidence type="ECO:0000256" key="4">
    <source>
        <dbReference type="ARBA" id="ARBA00022553"/>
    </source>
</evidence>
<feature type="coiled-coil region" evidence="11">
    <location>
        <begin position="114"/>
        <end position="141"/>
    </location>
</feature>
<reference evidence="15 16" key="1">
    <citation type="submission" date="2018-06" db="EMBL/GenBank/DDBJ databases">
        <authorList>
            <consortium name="Pathogen Informatics"/>
            <person name="Doyle S."/>
        </authorList>
    </citation>
    <scope>NUCLEOTIDE SEQUENCE [LARGE SCALE GENOMIC DNA]</scope>
    <source>
        <strain evidence="16">NCTC 10815</strain>
    </source>
</reference>
<feature type="domain" description="PTS EIIA type-2" evidence="12">
    <location>
        <begin position="536"/>
        <end position="678"/>
    </location>
</feature>
<comment type="function">
    <text evidence="8">The phosphoenolpyruvate-dependent sugar phosphotransferase system (sugar PTS), a major carbohydrate active transport system, catalyzes the phosphorylation of incoming sugar substrates concomitantly with their translocation across the cell membrane. The enzyme II UlaABC PTS system is involved in ascorbate transport.</text>
</comment>
<accession>A0A378MFP6</accession>
<dbReference type="Pfam" id="PF00359">
    <property type="entry name" value="PTS_EIIA_2"/>
    <property type="match status" value="1"/>
</dbReference>
<evidence type="ECO:0000256" key="3">
    <source>
        <dbReference type="ARBA" id="ARBA00022490"/>
    </source>
</evidence>
<evidence type="ECO:0000256" key="9">
    <source>
        <dbReference type="ARBA" id="ARBA00041175"/>
    </source>
</evidence>
<dbReference type="CDD" id="cd05568">
    <property type="entry name" value="PTS_IIB_bgl_like"/>
    <property type="match status" value="1"/>
</dbReference>
<dbReference type="InterPro" id="IPR051351">
    <property type="entry name" value="Ascorbate-PTS_EIIA_comp"/>
</dbReference>
<evidence type="ECO:0000256" key="1">
    <source>
        <dbReference type="ARBA" id="ARBA00004496"/>
    </source>
</evidence>
<dbReference type="RefSeq" id="WP_003759001.1">
    <property type="nucleotide sequence ID" value="NZ_CABKNG010000002.1"/>
</dbReference>
<protein>
    <recommendedName>
        <fullName evidence="9">Ascorbate-specific PTS system EIIA component</fullName>
    </recommendedName>
    <alternativeName>
        <fullName evidence="10">Ascorbate-specific phosphotransferase enzyme IIA component</fullName>
    </alternativeName>
</protein>
<evidence type="ECO:0000256" key="8">
    <source>
        <dbReference type="ARBA" id="ARBA00037387"/>
    </source>
</evidence>
<evidence type="ECO:0000313" key="16">
    <source>
        <dbReference type="Proteomes" id="UP000254879"/>
    </source>
</evidence>
<feature type="domain" description="PRD" evidence="14">
    <location>
        <begin position="283"/>
        <end position="390"/>
    </location>
</feature>
<keyword evidence="2" id="KW-0813">Transport</keyword>
<keyword evidence="3" id="KW-0963">Cytoplasm</keyword>
<dbReference type="Gene3D" id="3.40.930.10">
    <property type="entry name" value="Mannitol-specific EII, Chain A"/>
    <property type="match status" value="1"/>
</dbReference>
<feature type="domain" description="PTS EIIB type-2" evidence="13">
    <location>
        <begin position="396"/>
        <end position="484"/>
    </location>
</feature>
<dbReference type="InterPro" id="IPR036095">
    <property type="entry name" value="PTS_EIIB-like_sf"/>
</dbReference>
<dbReference type="Gene3D" id="1.10.1790.10">
    <property type="entry name" value="PRD domain"/>
    <property type="match status" value="1"/>
</dbReference>
<organism evidence="15 16">
    <name type="scientific">Listeria grayi</name>
    <name type="common">Listeria murrayi</name>
    <dbReference type="NCBI Taxonomy" id="1641"/>
    <lineage>
        <taxon>Bacteria</taxon>
        <taxon>Bacillati</taxon>
        <taxon>Bacillota</taxon>
        <taxon>Bacilli</taxon>
        <taxon>Bacillales</taxon>
        <taxon>Listeriaceae</taxon>
        <taxon>Listeria</taxon>
    </lineage>
</organism>
<dbReference type="GO" id="GO:0006355">
    <property type="term" value="P:regulation of DNA-templated transcription"/>
    <property type="evidence" value="ECO:0007669"/>
    <property type="project" value="InterPro"/>
</dbReference>
<dbReference type="Pfam" id="PF00874">
    <property type="entry name" value="PRD"/>
    <property type="match status" value="1"/>
</dbReference>
<keyword evidence="7" id="KW-0418">Kinase</keyword>
<dbReference type="InterPro" id="IPR016152">
    <property type="entry name" value="PTrfase/Anion_transptr"/>
</dbReference>
<dbReference type="AlphaFoldDB" id="A0A378MFP6"/>
<dbReference type="Proteomes" id="UP000254879">
    <property type="component" value="Unassembled WGS sequence"/>
</dbReference>
<dbReference type="SUPFAM" id="SSF55804">
    <property type="entry name" value="Phoshotransferase/anion transport protein"/>
    <property type="match status" value="1"/>
</dbReference>